<dbReference type="Pfam" id="PF00651">
    <property type="entry name" value="BTB"/>
    <property type="match status" value="1"/>
</dbReference>
<name>A0A5N5CVQ5_9PEZI</name>
<evidence type="ECO:0000259" key="1">
    <source>
        <dbReference type="PROSITE" id="PS50097"/>
    </source>
</evidence>
<dbReference type="OrthoDB" id="6359816at2759"/>
<sequence>MGKKPVECLLKTGEWGDITVKYGDITRTLHSAIVCSQSPFFADAVTKAVTEAQPDTVIEINGWNQWTVNTVIQYMYFLDDFEFVFHEDGDWRDLVEYAVDICGVATQFGLDELTEFAVREVEHYLGDWWEWWDHSSEGLARVICDIYERDEFLRPLRPVVLRIVSRDFDKLVGNRGFLAAMRSVQNLDPKLREVVESLAEAGQPRRTRHARKKRRRL</sequence>
<feature type="domain" description="BTB" evidence="1">
    <location>
        <begin position="16"/>
        <end position="76"/>
    </location>
</feature>
<dbReference type="CDD" id="cd18186">
    <property type="entry name" value="BTB_POZ_ZBTB_KLHL-like"/>
    <property type="match status" value="1"/>
</dbReference>
<dbReference type="InterPro" id="IPR011333">
    <property type="entry name" value="SKP1/BTB/POZ_sf"/>
</dbReference>
<accession>A0A5N5CVQ5</accession>
<organism evidence="2 3">
    <name type="scientific">Lasiodiplodia theobromae</name>
    <dbReference type="NCBI Taxonomy" id="45133"/>
    <lineage>
        <taxon>Eukaryota</taxon>
        <taxon>Fungi</taxon>
        <taxon>Dikarya</taxon>
        <taxon>Ascomycota</taxon>
        <taxon>Pezizomycotina</taxon>
        <taxon>Dothideomycetes</taxon>
        <taxon>Dothideomycetes incertae sedis</taxon>
        <taxon>Botryosphaeriales</taxon>
        <taxon>Botryosphaeriaceae</taxon>
        <taxon>Lasiodiplodia</taxon>
    </lineage>
</organism>
<dbReference type="AlphaFoldDB" id="A0A5N5CVQ5"/>
<proteinExistence type="predicted"/>
<gene>
    <name evidence="2" type="ORF">DBV05_g11900</name>
</gene>
<evidence type="ECO:0000313" key="3">
    <source>
        <dbReference type="Proteomes" id="UP000325902"/>
    </source>
</evidence>
<comment type="caution">
    <text evidence="2">The sequence shown here is derived from an EMBL/GenBank/DDBJ whole genome shotgun (WGS) entry which is preliminary data.</text>
</comment>
<dbReference type="SUPFAM" id="SSF54695">
    <property type="entry name" value="POZ domain"/>
    <property type="match status" value="1"/>
</dbReference>
<reference evidence="2 3" key="1">
    <citation type="journal article" date="2019" name="Sci. Rep.">
        <title>A multi-omics analysis of the grapevine pathogen Lasiodiplodia theobromae reveals that temperature affects the expression of virulence- and pathogenicity-related genes.</title>
        <authorList>
            <person name="Felix C."/>
            <person name="Meneses R."/>
            <person name="Goncalves M.F.M."/>
            <person name="Tilleman L."/>
            <person name="Duarte A.S."/>
            <person name="Jorrin-Novo J.V."/>
            <person name="Van de Peer Y."/>
            <person name="Deforce D."/>
            <person name="Van Nieuwerburgh F."/>
            <person name="Esteves A.C."/>
            <person name="Alves A."/>
        </authorList>
    </citation>
    <scope>NUCLEOTIDE SEQUENCE [LARGE SCALE GENOMIC DNA]</scope>
    <source>
        <strain evidence="2 3">LA-SOL3</strain>
    </source>
</reference>
<dbReference type="EMBL" id="VCHE01000195">
    <property type="protein sequence ID" value="KAB2569427.1"/>
    <property type="molecule type" value="Genomic_DNA"/>
</dbReference>
<protein>
    <recommendedName>
        <fullName evidence="1">BTB domain-containing protein</fullName>
    </recommendedName>
</protein>
<dbReference type="InterPro" id="IPR000210">
    <property type="entry name" value="BTB/POZ_dom"/>
</dbReference>
<dbReference type="Gene3D" id="3.30.710.10">
    <property type="entry name" value="Potassium Channel Kv1.1, Chain A"/>
    <property type="match status" value="1"/>
</dbReference>
<dbReference type="Proteomes" id="UP000325902">
    <property type="component" value="Unassembled WGS sequence"/>
</dbReference>
<evidence type="ECO:0000313" key="2">
    <source>
        <dbReference type="EMBL" id="KAB2569427.1"/>
    </source>
</evidence>
<dbReference type="PROSITE" id="PS50097">
    <property type="entry name" value="BTB"/>
    <property type="match status" value="1"/>
</dbReference>
<keyword evidence="3" id="KW-1185">Reference proteome</keyword>